<dbReference type="PANTHER" id="PTHR36933:SF1">
    <property type="entry name" value="SLL0788 PROTEIN"/>
    <property type="match status" value="1"/>
</dbReference>
<feature type="domain" description="DUF305" evidence="1">
    <location>
        <begin position="45"/>
        <end position="205"/>
    </location>
</feature>
<evidence type="ECO:0000259" key="1">
    <source>
        <dbReference type="Pfam" id="PF03713"/>
    </source>
</evidence>
<proteinExistence type="predicted"/>
<dbReference type="EMBL" id="JADMLG010000003">
    <property type="protein sequence ID" value="MBH0776574.1"/>
    <property type="molecule type" value="Genomic_DNA"/>
</dbReference>
<protein>
    <submittedName>
        <fullName evidence="2">DUF305 domain-containing protein</fullName>
    </submittedName>
</protein>
<dbReference type="InterPro" id="IPR012347">
    <property type="entry name" value="Ferritin-like"/>
</dbReference>
<dbReference type="RefSeq" id="WP_196148905.1">
    <property type="nucleotide sequence ID" value="NZ_JADMLG010000003.1"/>
</dbReference>
<dbReference type="PANTHER" id="PTHR36933">
    <property type="entry name" value="SLL0788 PROTEIN"/>
    <property type="match status" value="1"/>
</dbReference>
<evidence type="ECO:0000313" key="2">
    <source>
        <dbReference type="EMBL" id="MBH0776574.1"/>
    </source>
</evidence>
<keyword evidence="3" id="KW-1185">Reference proteome</keyword>
<sequence length="221" mass="23895">MTRAHWIRYAAFAGLAVLLLVIGAAMRPLVIAEEHPEPALMSELEIGFTQDMVAHHGQALLMAQRLDGAADPTVRALAQQIADSQRTELGMMLGWLRMAHAVTINPQPMAWMHEERPHAHEHSGATTATAAPTAAATMPGMATMDELDALAAARGVDAEVRFLRLMHRHHAGGIQMAQTADRLLASGIVKQAARDMFDTQTREAGLLGLLLTQRVPADAPR</sequence>
<comment type="caution">
    <text evidence="2">The sequence shown here is derived from an EMBL/GenBank/DDBJ whole genome shotgun (WGS) entry which is preliminary data.</text>
</comment>
<reference evidence="2" key="1">
    <citation type="submission" date="2020-11" db="EMBL/GenBank/DDBJ databases">
        <title>Nocardia NEAU-351.nov., a novel actinomycete isolated from the cow dung.</title>
        <authorList>
            <person name="Zhang X."/>
        </authorList>
    </citation>
    <scope>NUCLEOTIDE SEQUENCE</scope>
    <source>
        <strain evidence="2">NEAU-351</strain>
    </source>
</reference>
<dbReference type="InterPro" id="IPR005183">
    <property type="entry name" value="DUF305_CopM-like"/>
</dbReference>
<accession>A0A931I8F0</accession>
<gene>
    <name evidence="2" type="ORF">IT779_09790</name>
</gene>
<dbReference type="AlphaFoldDB" id="A0A931I8F0"/>
<dbReference type="Proteomes" id="UP000655751">
    <property type="component" value="Unassembled WGS sequence"/>
</dbReference>
<evidence type="ECO:0000313" key="3">
    <source>
        <dbReference type="Proteomes" id="UP000655751"/>
    </source>
</evidence>
<dbReference type="Pfam" id="PF03713">
    <property type="entry name" value="DUF305"/>
    <property type="match status" value="1"/>
</dbReference>
<dbReference type="Gene3D" id="1.20.1260.10">
    <property type="match status" value="1"/>
</dbReference>
<organism evidence="2 3">
    <name type="scientific">Nocardia bovistercoris</name>
    <dbReference type="NCBI Taxonomy" id="2785916"/>
    <lineage>
        <taxon>Bacteria</taxon>
        <taxon>Bacillati</taxon>
        <taxon>Actinomycetota</taxon>
        <taxon>Actinomycetes</taxon>
        <taxon>Mycobacteriales</taxon>
        <taxon>Nocardiaceae</taxon>
        <taxon>Nocardia</taxon>
    </lineage>
</organism>
<name>A0A931I8F0_9NOCA</name>